<protein>
    <recommendedName>
        <fullName evidence="1">Limiting CO2-inducible protein B/C beta carbonyic anhydrase domain-containing protein</fullName>
    </recommendedName>
</protein>
<organism evidence="2">
    <name type="scientific">Amphora coffeiformis</name>
    <dbReference type="NCBI Taxonomy" id="265554"/>
    <lineage>
        <taxon>Eukaryota</taxon>
        <taxon>Sar</taxon>
        <taxon>Stramenopiles</taxon>
        <taxon>Ochrophyta</taxon>
        <taxon>Bacillariophyta</taxon>
        <taxon>Bacillariophyceae</taxon>
        <taxon>Bacillariophycidae</taxon>
        <taxon>Thalassiophysales</taxon>
        <taxon>Catenulaceae</taxon>
        <taxon>Amphora</taxon>
    </lineage>
</organism>
<accession>A0A7S3PD27</accession>
<dbReference type="Pfam" id="PF18599">
    <property type="entry name" value="LCIB_C_CA"/>
    <property type="match status" value="1"/>
</dbReference>
<dbReference type="PANTHER" id="PTHR38016">
    <property type="entry name" value="UNNAMED PRODUCT"/>
    <property type="match status" value="1"/>
</dbReference>
<dbReference type="InterPro" id="IPR040703">
    <property type="entry name" value="LCIB/C_CA"/>
</dbReference>
<proteinExistence type="predicted"/>
<dbReference type="PANTHER" id="PTHR38016:SF1">
    <property type="entry name" value="LIMITING CO2-INDUCIBLE PROTEIN B_C BETA CARBONYIC ANHYDRASE DOMAIN-CONTAINING PROTEIN"/>
    <property type="match status" value="1"/>
</dbReference>
<name>A0A7S3PD27_9STRA</name>
<dbReference type="EMBL" id="HBIM01023727">
    <property type="protein sequence ID" value="CAE0420878.1"/>
    <property type="molecule type" value="Transcribed_RNA"/>
</dbReference>
<reference evidence="2" key="1">
    <citation type="submission" date="2021-01" db="EMBL/GenBank/DDBJ databases">
        <authorList>
            <person name="Corre E."/>
            <person name="Pelletier E."/>
            <person name="Niang G."/>
            <person name="Scheremetjew M."/>
            <person name="Finn R."/>
            <person name="Kale V."/>
            <person name="Holt S."/>
            <person name="Cochrane G."/>
            <person name="Meng A."/>
            <person name="Brown T."/>
            <person name="Cohen L."/>
        </authorList>
    </citation>
    <scope>NUCLEOTIDE SEQUENCE</scope>
    <source>
        <strain evidence="2">CCMP127</strain>
    </source>
</reference>
<evidence type="ECO:0000259" key="1">
    <source>
        <dbReference type="Pfam" id="PF18599"/>
    </source>
</evidence>
<dbReference type="AlphaFoldDB" id="A0A7S3PD27"/>
<gene>
    <name evidence="2" type="ORF">ACOF00016_LOCUS17549</name>
</gene>
<evidence type="ECO:0000313" key="2">
    <source>
        <dbReference type="EMBL" id="CAE0420878.1"/>
    </source>
</evidence>
<sequence length="313" mass="34528">MVAVLHNLHPLLALLASRSPKPRGALPAEALESMGRLEYFKPSEPLRMSPQDKKLSDEFFPGSLTGEEVFLKTMKTLDILGFDEDNTLVACSICPDEINNKKGDIADLFHGHFGRVFHLGGLGGIPFTGKTGFSAFSNHVRDDDGNCLVLMAPHIGLSTAKLLGMYSKTPNKDRTACGAAIGALNYCLSGKELPPFDSEEVFDYQEDYIIRQIKKHQAEIVAPKSDNAIQATLAHHMWKIAKGKLDDIVNTNFGGPRSKLLVLTGVMINLPHPHGDLFQPLTFELHFKDGTMLNVFDETFGQYKPRPSSKLRP</sequence>
<feature type="domain" description="Limiting CO2-inducible protein B/C beta carbonyic anhydrase" evidence="1">
    <location>
        <begin position="65"/>
        <end position="285"/>
    </location>
</feature>